<gene>
    <name evidence="2" type="ORF">BSZ32_04820</name>
</gene>
<evidence type="ECO:0000313" key="2">
    <source>
        <dbReference type="EMBL" id="PQJ27887.1"/>
    </source>
</evidence>
<dbReference type="Proteomes" id="UP000239907">
    <property type="component" value="Unassembled WGS sequence"/>
</dbReference>
<protein>
    <recommendedName>
        <fullName evidence="1">Methyltransferase type 12 domain-containing protein</fullName>
    </recommendedName>
</protein>
<keyword evidence="3" id="KW-1185">Reference proteome</keyword>
<evidence type="ECO:0000259" key="1">
    <source>
        <dbReference type="Pfam" id="PF08242"/>
    </source>
</evidence>
<organism evidence="2 3">
    <name type="scientific">Rubritalea profundi</name>
    <dbReference type="NCBI Taxonomy" id="1658618"/>
    <lineage>
        <taxon>Bacteria</taxon>
        <taxon>Pseudomonadati</taxon>
        <taxon>Verrucomicrobiota</taxon>
        <taxon>Verrucomicrobiia</taxon>
        <taxon>Verrucomicrobiales</taxon>
        <taxon>Rubritaleaceae</taxon>
        <taxon>Rubritalea</taxon>
    </lineage>
</organism>
<dbReference type="InterPro" id="IPR013217">
    <property type="entry name" value="Methyltransf_12"/>
</dbReference>
<dbReference type="InterPro" id="IPR029063">
    <property type="entry name" value="SAM-dependent_MTases_sf"/>
</dbReference>
<dbReference type="CDD" id="cd02440">
    <property type="entry name" value="AdoMet_MTases"/>
    <property type="match status" value="1"/>
</dbReference>
<dbReference type="OrthoDB" id="198177at2"/>
<name>A0A2S7U054_9BACT</name>
<dbReference type="EMBL" id="MQWA01000001">
    <property type="protein sequence ID" value="PQJ27887.1"/>
    <property type="molecule type" value="Genomic_DNA"/>
</dbReference>
<sequence length="193" mass="21884">MLVFSSTLQKARLSYLEALLQSLIEVECPSIAVVGDGDGRFLVELLKSEQDFKIDYIDCSPGMLRVAQKRAAHDSRVIWRCEKFERGSQKSYDAIVCHFVLDGFGCEHRMSFVGAISASLNPNGILLVSDFDSRAHRKAAALVVCMQWFFHAFAGVPFVEFSKPDEILIEHEMTKIGENEWWKGAIFSQIWKM</sequence>
<accession>A0A2S7U054</accession>
<dbReference type="AlphaFoldDB" id="A0A2S7U054"/>
<dbReference type="Pfam" id="PF08242">
    <property type="entry name" value="Methyltransf_12"/>
    <property type="match status" value="1"/>
</dbReference>
<reference evidence="2 3" key="1">
    <citation type="submission" date="2016-12" db="EMBL/GenBank/DDBJ databases">
        <title>Study of bacterial adaptation to deep sea.</title>
        <authorList>
            <person name="Song J."/>
            <person name="Yoshizawa S."/>
            <person name="Kogure K."/>
        </authorList>
    </citation>
    <scope>NUCLEOTIDE SEQUENCE [LARGE SCALE GENOMIC DNA]</scope>
    <source>
        <strain evidence="2 3">SAORIC-165</strain>
    </source>
</reference>
<feature type="domain" description="Methyltransferase type 12" evidence="1">
    <location>
        <begin position="34"/>
        <end position="126"/>
    </location>
</feature>
<proteinExistence type="predicted"/>
<comment type="caution">
    <text evidence="2">The sequence shown here is derived from an EMBL/GenBank/DDBJ whole genome shotgun (WGS) entry which is preliminary data.</text>
</comment>
<evidence type="ECO:0000313" key="3">
    <source>
        <dbReference type="Proteomes" id="UP000239907"/>
    </source>
</evidence>
<dbReference type="Gene3D" id="3.40.50.150">
    <property type="entry name" value="Vaccinia Virus protein VP39"/>
    <property type="match status" value="1"/>
</dbReference>
<dbReference type="SUPFAM" id="SSF53335">
    <property type="entry name" value="S-adenosyl-L-methionine-dependent methyltransferases"/>
    <property type="match status" value="1"/>
</dbReference>